<name>A0ACC2PE95_9HYME</name>
<evidence type="ECO:0000313" key="1">
    <source>
        <dbReference type="EMBL" id="KAJ8681403.1"/>
    </source>
</evidence>
<gene>
    <name evidence="1" type="ORF">QAD02_017190</name>
</gene>
<sequence length="588" mass="68629">MEDKLSQNLSPTNDSSTMGPENDDQTMDESTNTQKSNRDTHQNSNNSNSGNVEKKSSMFIDCKMSNIAKLRQKFVEEIKDIELSLKESIKTLREKISEAAKKTDMMTENLKEANKLVCDQSELIYNKEQENKVLREKVEDLYAYQKLICENMEDVTCTIALQEKMSYQLMDEYNLIILMQQSDKKLLETNLKKIKPNEQLCAKLHEVNSKINNQDGLMNQYQFKINEMETKAQTIEAEKIQREQQLLHLEKKINELNQRNDDSKCKANLQKSQLIEDVEKFKKEFDLNRRENLQLDENINHLNVNLQTMRNGEQSLENEMKKFQEEIMSLCKELEDSRESQYKEDQENSITLDKLRDQLKTLQAELETAQKQENQATNVLQKKIIELQNKLKSYEGLEAKLKKYELEKEKEAESIDEINKSFEILEKENKEKLETINKVLLELKAKVDEKDRQILQSKNEIELLNKEVDELNSNTADNMRKPMSHTQTSSLLGKSISTKIPELFPSEELNDTEKQDIRKKLYTPTLADEDLDIDSLTIDEQVTHLTQSKSSQLDSPDKGKKFFRTSSLTQSKSKKEYTPRPRGRGKKY</sequence>
<keyword evidence="2" id="KW-1185">Reference proteome</keyword>
<dbReference type="EMBL" id="CM056742">
    <property type="protein sequence ID" value="KAJ8681403.1"/>
    <property type="molecule type" value="Genomic_DNA"/>
</dbReference>
<comment type="caution">
    <text evidence="1">The sequence shown here is derived from an EMBL/GenBank/DDBJ whole genome shotgun (WGS) entry which is preliminary data.</text>
</comment>
<accession>A0ACC2PE95</accession>
<organism evidence="1 2">
    <name type="scientific">Eretmocerus hayati</name>
    <dbReference type="NCBI Taxonomy" id="131215"/>
    <lineage>
        <taxon>Eukaryota</taxon>
        <taxon>Metazoa</taxon>
        <taxon>Ecdysozoa</taxon>
        <taxon>Arthropoda</taxon>
        <taxon>Hexapoda</taxon>
        <taxon>Insecta</taxon>
        <taxon>Pterygota</taxon>
        <taxon>Neoptera</taxon>
        <taxon>Endopterygota</taxon>
        <taxon>Hymenoptera</taxon>
        <taxon>Apocrita</taxon>
        <taxon>Proctotrupomorpha</taxon>
        <taxon>Chalcidoidea</taxon>
        <taxon>Aphelinidae</taxon>
        <taxon>Aphelininae</taxon>
        <taxon>Eretmocerus</taxon>
    </lineage>
</organism>
<reference evidence="1" key="1">
    <citation type="submission" date="2023-04" db="EMBL/GenBank/DDBJ databases">
        <title>A chromosome-level genome assembly of the parasitoid wasp Eretmocerus hayati.</title>
        <authorList>
            <person name="Zhong Y."/>
            <person name="Liu S."/>
            <person name="Liu Y."/>
        </authorList>
    </citation>
    <scope>NUCLEOTIDE SEQUENCE</scope>
    <source>
        <strain evidence="1">ZJU_SS_LIU_2023</strain>
    </source>
</reference>
<proteinExistence type="predicted"/>
<dbReference type="Proteomes" id="UP001239111">
    <property type="component" value="Chromosome 2"/>
</dbReference>
<evidence type="ECO:0000313" key="2">
    <source>
        <dbReference type="Proteomes" id="UP001239111"/>
    </source>
</evidence>
<protein>
    <submittedName>
        <fullName evidence="1">Uncharacterized protein</fullName>
    </submittedName>
</protein>